<dbReference type="VEuPathDB" id="FungiDB:PADG_02871"/>
<feature type="transmembrane region" description="Helical" evidence="6">
    <location>
        <begin position="132"/>
        <end position="154"/>
    </location>
</feature>
<dbReference type="VEuPathDB" id="FungiDB:PABG_00457"/>
<name>A0A1D2J9Y1_PARBR</name>
<evidence type="ECO:0000313" key="9">
    <source>
        <dbReference type="Proteomes" id="UP000242814"/>
    </source>
</evidence>
<dbReference type="GO" id="GO:0016020">
    <property type="term" value="C:membrane"/>
    <property type="evidence" value="ECO:0007669"/>
    <property type="project" value="UniProtKB-SubCell"/>
</dbReference>
<proteinExistence type="inferred from homology"/>
<dbReference type="PANTHER" id="PTHR33048:SF146">
    <property type="entry name" value="INTEGRAL MEMBRANE PROTEIN"/>
    <property type="match status" value="1"/>
</dbReference>
<comment type="similarity">
    <text evidence="5">Belongs to the SAT4 family.</text>
</comment>
<comment type="subcellular location">
    <subcellularLocation>
        <location evidence="1">Membrane</location>
        <topology evidence="1">Multi-pass membrane protein</topology>
    </subcellularLocation>
</comment>
<evidence type="ECO:0000259" key="7">
    <source>
        <dbReference type="Pfam" id="PF20684"/>
    </source>
</evidence>
<evidence type="ECO:0000256" key="5">
    <source>
        <dbReference type="ARBA" id="ARBA00038359"/>
    </source>
</evidence>
<evidence type="ECO:0000256" key="6">
    <source>
        <dbReference type="SAM" id="Phobius"/>
    </source>
</evidence>
<feature type="domain" description="Rhodopsin" evidence="7">
    <location>
        <begin position="31"/>
        <end position="277"/>
    </location>
</feature>
<evidence type="ECO:0000313" key="8">
    <source>
        <dbReference type="EMBL" id="ODH21310.1"/>
    </source>
</evidence>
<dbReference type="EMBL" id="LZYO01000264">
    <property type="protein sequence ID" value="ODH21310.1"/>
    <property type="molecule type" value="Genomic_DNA"/>
</dbReference>
<evidence type="ECO:0000256" key="3">
    <source>
        <dbReference type="ARBA" id="ARBA00022989"/>
    </source>
</evidence>
<evidence type="ECO:0000256" key="2">
    <source>
        <dbReference type="ARBA" id="ARBA00022692"/>
    </source>
</evidence>
<keyword evidence="2 6" id="KW-0812">Transmembrane</keyword>
<gene>
    <name evidence="8" type="ORF">ACO22_05683</name>
</gene>
<comment type="caution">
    <text evidence="8">The sequence shown here is derived from an EMBL/GenBank/DDBJ whole genome shotgun (WGS) entry which is preliminary data.</text>
</comment>
<feature type="transmembrane region" description="Helical" evidence="6">
    <location>
        <begin position="210"/>
        <end position="232"/>
    </location>
</feature>
<feature type="transmembrane region" description="Helical" evidence="6">
    <location>
        <begin position="12"/>
        <end position="34"/>
    </location>
</feature>
<evidence type="ECO:0000256" key="1">
    <source>
        <dbReference type="ARBA" id="ARBA00004141"/>
    </source>
</evidence>
<organism evidence="8 9">
    <name type="scientific">Paracoccidioides brasiliensis</name>
    <dbReference type="NCBI Taxonomy" id="121759"/>
    <lineage>
        <taxon>Eukaryota</taxon>
        <taxon>Fungi</taxon>
        <taxon>Dikarya</taxon>
        <taxon>Ascomycota</taxon>
        <taxon>Pezizomycotina</taxon>
        <taxon>Eurotiomycetes</taxon>
        <taxon>Eurotiomycetidae</taxon>
        <taxon>Onygenales</taxon>
        <taxon>Ajellomycetaceae</taxon>
        <taxon>Paracoccidioides</taxon>
    </lineage>
</organism>
<dbReference type="InterPro" id="IPR052337">
    <property type="entry name" value="SAT4-like"/>
</dbReference>
<dbReference type="InterPro" id="IPR049326">
    <property type="entry name" value="Rhodopsin_dom_fungi"/>
</dbReference>
<dbReference type="Proteomes" id="UP000242814">
    <property type="component" value="Unassembled WGS sequence"/>
</dbReference>
<evidence type="ECO:0000256" key="4">
    <source>
        <dbReference type="ARBA" id="ARBA00023136"/>
    </source>
</evidence>
<dbReference type="Pfam" id="PF20684">
    <property type="entry name" value="Fung_rhodopsin"/>
    <property type="match status" value="1"/>
</dbReference>
<dbReference type="PANTHER" id="PTHR33048">
    <property type="entry name" value="PTH11-LIKE INTEGRAL MEMBRANE PROTEIN (AFU_ORTHOLOGUE AFUA_5G11245)"/>
    <property type="match status" value="1"/>
</dbReference>
<dbReference type="AlphaFoldDB" id="A0A1D2J9Y1"/>
<feature type="transmembrane region" description="Helical" evidence="6">
    <location>
        <begin position="174"/>
        <end position="198"/>
    </location>
</feature>
<feature type="transmembrane region" description="Helical" evidence="6">
    <location>
        <begin position="252"/>
        <end position="276"/>
    </location>
</feature>
<keyword evidence="3 6" id="KW-1133">Transmembrane helix</keyword>
<feature type="transmembrane region" description="Helical" evidence="6">
    <location>
        <begin position="97"/>
        <end position="120"/>
    </location>
</feature>
<protein>
    <recommendedName>
        <fullName evidence="7">Rhodopsin domain-containing protein</fullName>
    </recommendedName>
</protein>
<sequence length="354" mass="39262">MGISEHYVTEWHVVSTGYVMIGFASTVFLGRFGLRLWKSAGVQWEDFFVVFSWLSFVTMAALYIIAIPGVYRLTAVMDGAAPPYAAMEQEALFLKKVFFSTTMLLWMSLWSVKLSLLVLYRRLLALLSTELRLWWVILIFTILSFIGCIISNVTSCGTLSAWFSMTGCSRPRDIKAQIASLYFSYAVDVLTDLMIMALPSKLLWSLRLPLAQKLSVASIFSIGFICIIVATVRVVQIGSKAKNSSTPSSSWLAFWGIIETGIAVIIGCLPALAIIYRKERSARRTSFKGYSSMEGNSHKDTIPLSNAPSGTKRNWVHYDVSASTPPPTASKLNGIAVTQSVAMDEECNPRRPGR</sequence>
<accession>A0A1D2J9Y1</accession>
<feature type="transmembrane region" description="Helical" evidence="6">
    <location>
        <begin position="46"/>
        <end position="67"/>
    </location>
</feature>
<reference evidence="8 9" key="1">
    <citation type="submission" date="2016-06" db="EMBL/GenBank/DDBJ databases">
        <authorList>
            <person name="Kjaerup R.B."/>
            <person name="Dalgaard T.S."/>
            <person name="Juul-Madsen H.R."/>
        </authorList>
    </citation>
    <scope>NUCLEOTIDE SEQUENCE [LARGE SCALE GENOMIC DNA]</scope>
    <source>
        <strain evidence="8 9">Pb300</strain>
    </source>
</reference>
<keyword evidence="4 6" id="KW-0472">Membrane</keyword>